<reference evidence="3" key="1">
    <citation type="journal article" date="2023" name="PLoS Negl. Trop. Dis.">
        <title>A genome sequence for Biomphalaria pfeifferi, the major vector snail for the human-infecting parasite Schistosoma mansoni.</title>
        <authorList>
            <person name="Bu L."/>
            <person name="Lu L."/>
            <person name="Laidemitt M.R."/>
            <person name="Zhang S.M."/>
            <person name="Mutuku M."/>
            <person name="Mkoji G."/>
            <person name="Steinauer M."/>
            <person name="Loker E.S."/>
        </authorList>
    </citation>
    <scope>NUCLEOTIDE SEQUENCE</scope>
    <source>
        <strain evidence="3">KasaAsao</strain>
    </source>
</reference>
<dbReference type="Gene3D" id="2.10.50.10">
    <property type="entry name" value="Tumor Necrosis Factor Receptor, subunit A, domain 2"/>
    <property type="match status" value="1"/>
</dbReference>
<evidence type="ECO:0000313" key="4">
    <source>
        <dbReference type="Proteomes" id="UP001233172"/>
    </source>
</evidence>
<dbReference type="Proteomes" id="UP001233172">
    <property type="component" value="Unassembled WGS sequence"/>
</dbReference>
<keyword evidence="1" id="KW-1133">Transmembrane helix</keyword>
<keyword evidence="1" id="KW-0472">Membrane</keyword>
<dbReference type="AlphaFoldDB" id="A0AAD8FDN2"/>
<evidence type="ECO:0000256" key="2">
    <source>
        <dbReference type="SAM" id="SignalP"/>
    </source>
</evidence>
<sequence length="417" mass="46624">MRHLNKLSEPLLLLFILVSSLSTLSAETICDNVCFKGKYCDLQTHTCIECPYGSFMALDAHPKTFCIKWTKMSGPHVTLVKAGSSERDAVWGCEEGFNQRIISAAGEWACVKASTTSTTTHSTTPTTTSTLPTATMRLETTVAIGSIQESKTAYIVIGSTAGGVFVLFIIVVVVVVIWCIRNRNDRSNNSFIQDSGEPMLKTKGSIAEFVIPNDLQILFSKVVQVLGLNEFKTLIIFLPNPSKTFITNCELNSIDDCDFILKTWAQSNPGIKHSLHLVNSLQQIGYILPKETNKLDINEVTECLSKAHTLNGAYIQFCYRLFTSLGSQHIDLLVSLCLKADYDNRMEGRNSESAFVDTLGKWAFQFPFVWNEQLEWAPLCTVKEELASMDRKDIVDYFRERAANVYAVMSTFRKIPK</sequence>
<reference evidence="3" key="2">
    <citation type="submission" date="2023-04" db="EMBL/GenBank/DDBJ databases">
        <authorList>
            <person name="Bu L."/>
            <person name="Lu L."/>
            <person name="Laidemitt M.R."/>
            <person name="Zhang S.M."/>
            <person name="Mutuku M."/>
            <person name="Mkoji G."/>
            <person name="Steinauer M."/>
            <person name="Loker E.S."/>
        </authorList>
    </citation>
    <scope>NUCLEOTIDE SEQUENCE</scope>
    <source>
        <strain evidence="3">KasaAsao</strain>
        <tissue evidence="3">Whole Snail</tissue>
    </source>
</reference>
<protein>
    <recommendedName>
        <fullName evidence="5">Death domain-containing protein</fullName>
    </recommendedName>
</protein>
<organism evidence="3 4">
    <name type="scientific">Biomphalaria pfeifferi</name>
    <name type="common">Bloodfluke planorb</name>
    <name type="synonym">Freshwater snail</name>
    <dbReference type="NCBI Taxonomy" id="112525"/>
    <lineage>
        <taxon>Eukaryota</taxon>
        <taxon>Metazoa</taxon>
        <taxon>Spiralia</taxon>
        <taxon>Lophotrochozoa</taxon>
        <taxon>Mollusca</taxon>
        <taxon>Gastropoda</taxon>
        <taxon>Heterobranchia</taxon>
        <taxon>Euthyneura</taxon>
        <taxon>Panpulmonata</taxon>
        <taxon>Hygrophila</taxon>
        <taxon>Lymnaeoidea</taxon>
        <taxon>Planorbidae</taxon>
        <taxon>Biomphalaria</taxon>
    </lineage>
</organism>
<dbReference type="EMBL" id="JASAOG010000042">
    <property type="protein sequence ID" value="KAK0059374.1"/>
    <property type="molecule type" value="Genomic_DNA"/>
</dbReference>
<feature type="transmembrane region" description="Helical" evidence="1">
    <location>
        <begin position="153"/>
        <end position="180"/>
    </location>
</feature>
<keyword evidence="2" id="KW-0732">Signal</keyword>
<keyword evidence="4" id="KW-1185">Reference proteome</keyword>
<comment type="caution">
    <text evidence="3">The sequence shown here is derived from an EMBL/GenBank/DDBJ whole genome shotgun (WGS) entry which is preliminary data.</text>
</comment>
<proteinExistence type="predicted"/>
<feature type="signal peptide" evidence="2">
    <location>
        <begin position="1"/>
        <end position="26"/>
    </location>
</feature>
<evidence type="ECO:0000256" key="1">
    <source>
        <dbReference type="SAM" id="Phobius"/>
    </source>
</evidence>
<feature type="chain" id="PRO_5041939606" description="Death domain-containing protein" evidence="2">
    <location>
        <begin position="27"/>
        <end position="417"/>
    </location>
</feature>
<gene>
    <name evidence="3" type="ORF">Bpfe_011143</name>
</gene>
<keyword evidence="1" id="KW-0812">Transmembrane</keyword>
<accession>A0AAD8FDN2</accession>
<evidence type="ECO:0008006" key="5">
    <source>
        <dbReference type="Google" id="ProtNLM"/>
    </source>
</evidence>
<name>A0AAD8FDN2_BIOPF</name>
<evidence type="ECO:0000313" key="3">
    <source>
        <dbReference type="EMBL" id="KAK0059374.1"/>
    </source>
</evidence>